<feature type="coiled-coil region" evidence="1">
    <location>
        <begin position="584"/>
        <end position="611"/>
    </location>
</feature>
<evidence type="ECO:0000313" key="3">
    <source>
        <dbReference type="Proteomes" id="UP000035681"/>
    </source>
</evidence>
<reference evidence="4" key="1">
    <citation type="submission" date="2024-02" db="UniProtKB">
        <authorList>
            <consortium name="WormBaseParasite"/>
        </authorList>
    </citation>
    <scope>IDENTIFICATION</scope>
</reference>
<feature type="region of interest" description="Disordered" evidence="2">
    <location>
        <begin position="551"/>
        <end position="572"/>
    </location>
</feature>
<proteinExistence type="predicted"/>
<name>A0AAF5I1K3_STRER</name>
<dbReference type="WBParaSite" id="TCONS_00009514.p1">
    <property type="protein sequence ID" value="TCONS_00009514.p1"/>
    <property type="gene ID" value="XLOC_007318"/>
</dbReference>
<dbReference type="AlphaFoldDB" id="A0AAF5I1K3"/>
<dbReference type="Proteomes" id="UP000035681">
    <property type="component" value="Unplaced"/>
</dbReference>
<accession>A0AAF5I1K3</accession>
<keyword evidence="1" id="KW-0175">Coiled coil</keyword>
<evidence type="ECO:0000256" key="2">
    <source>
        <dbReference type="SAM" id="MobiDB-lite"/>
    </source>
</evidence>
<organism evidence="3 4">
    <name type="scientific">Strongyloides stercoralis</name>
    <name type="common">Threadworm</name>
    <dbReference type="NCBI Taxonomy" id="6248"/>
    <lineage>
        <taxon>Eukaryota</taxon>
        <taxon>Metazoa</taxon>
        <taxon>Ecdysozoa</taxon>
        <taxon>Nematoda</taxon>
        <taxon>Chromadorea</taxon>
        <taxon>Rhabditida</taxon>
        <taxon>Tylenchina</taxon>
        <taxon>Panagrolaimomorpha</taxon>
        <taxon>Strongyloidoidea</taxon>
        <taxon>Strongyloididae</taxon>
        <taxon>Strongyloides</taxon>
    </lineage>
</organism>
<sequence>TMDSGSSSDTENDPNNTINECLECGNLGNGHSRETFKIGKKVLLDISSIVFADKEPNGFRDSSRINNTKKLIESKFERVFSDGTLLDFEHNRLAISSITPNKTDTIRILEVKTNERVTIGSFLAPSCDMRWAKADALLVIIDYRCNIYAFRVLENNIIDLYLRMEHGKSTNPKNMDLYTSFEDDKFICTMAYSHGSMLEIYFMDKIHFDLDVPDTNIDYVKKIDKAYLQHKMEYEITAIKFDRDGNNILVGLLSGAFKVFCIVDNSELVLLETIQVCNTGGVNSFIYLDYFGPDSISLCDNILVSSHNGTKLSIYNTTTWRNDATMRLKTTQSNYKLLVSKVPDHSNFIFITDPISKTMLAVEISDIPTNPKFTSVTAVYLPYAILALVPVSVNPKDDNNCNLSYTNDDDLLSDDENEDEAEVSEPVICKFYALSKRLVTEIDIQFDVTVSKNYSTVSRKSSTRESFSSNIKTSITPCTSGTGLVLSFHGEDQRIIDSLESTTLNDNENSEKIKEEESMPPQLANIFSETDNYKDNFNLIQMTDIKKSFSTTSSMLQESEKEPSTKSSPLTESVVDQASLLDILSSINTRMEKIENSLKNMSKTMKDIVNEAVNNLETNILSNIDENIQNNLTLLSQNVYEQNTRITVNESRKVIEDIIIPTVQKCTREMENKIEKVIGEQCSRIIVNSNHAIDYRNLYAEDSPLQAKDTSSLFDNFNGTGEIFDRGSTSRSIPSGGGRCSNLETDQADEKINKYLNQKAIGNVIDMIHTNTTPSAVDMLITKYKPSDIYEQFKTQLNTYRIMNLICGCAQDLHTNTEEKLNYIENFLINLEEYADESNREMIVSGINFVLSKLPESDGLFGDLHQRYSQEILMIKHRCSEFLELYSNDD</sequence>
<keyword evidence="3" id="KW-1185">Reference proteome</keyword>
<evidence type="ECO:0000313" key="4">
    <source>
        <dbReference type="WBParaSite" id="TCONS_00009514.p1"/>
    </source>
</evidence>
<evidence type="ECO:0000256" key="1">
    <source>
        <dbReference type="SAM" id="Coils"/>
    </source>
</evidence>
<dbReference type="SUPFAM" id="SSF69322">
    <property type="entry name" value="Tricorn protease domain 2"/>
    <property type="match status" value="1"/>
</dbReference>
<protein>
    <submittedName>
        <fullName evidence="4">Enhancer of mRNA-decapping protein 4 WD40 repeat region domain-containing protein</fullName>
    </submittedName>
</protein>